<organism evidence="1 2">
    <name type="scientific">Candidatus Bacteroides merdigallinarum</name>
    <dbReference type="NCBI Taxonomy" id="2838473"/>
    <lineage>
        <taxon>Bacteria</taxon>
        <taxon>Pseudomonadati</taxon>
        <taxon>Bacteroidota</taxon>
        <taxon>Bacteroidia</taxon>
        <taxon>Bacteroidales</taxon>
        <taxon>Bacteroidaceae</taxon>
        <taxon>Bacteroides</taxon>
    </lineage>
</organism>
<reference evidence="1" key="2">
    <citation type="submission" date="2021-04" db="EMBL/GenBank/DDBJ databases">
        <authorList>
            <person name="Gilroy R."/>
        </authorList>
    </citation>
    <scope>NUCLEOTIDE SEQUENCE</scope>
    <source>
        <strain evidence="1">ChiHjej9B8-1298</strain>
    </source>
</reference>
<dbReference type="EMBL" id="DXBX01000005">
    <property type="protein sequence ID" value="HIZ32071.1"/>
    <property type="molecule type" value="Genomic_DNA"/>
</dbReference>
<reference evidence="1" key="1">
    <citation type="journal article" date="2021" name="PeerJ">
        <title>Extensive microbial diversity within the chicken gut microbiome revealed by metagenomics and culture.</title>
        <authorList>
            <person name="Gilroy R."/>
            <person name="Ravi A."/>
            <person name="Getino M."/>
            <person name="Pursley I."/>
            <person name="Horton D.L."/>
            <person name="Alikhan N.F."/>
            <person name="Baker D."/>
            <person name="Gharbi K."/>
            <person name="Hall N."/>
            <person name="Watson M."/>
            <person name="Adriaenssens E.M."/>
            <person name="Foster-Nyarko E."/>
            <person name="Jarju S."/>
            <person name="Secka A."/>
            <person name="Antonio M."/>
            <person name="Oren A."/>
            <person name="Chaudhuri R.R."/>
            <person name="La Ragione R."/>
            <person name="Hildebrand F."/>
            <person name="Pallen M.J."/>
        </authorList>
    </citation>
    <scope>NUCLEOTIDE SEQUENCE</scope>
    <source>
        <strain evidence="1">ChiHjej9B8-1298</strain>
    </source>
</reference>
<dbReference type="Proteomes" id="UP000824028">
    <property type="component" value="Unassembled WGS sequence"/>
</dbReference>
<proteinExistence type="predicted"/>
<dbReference type="Gene3D" id="1.10.10.10">
    <property type="entry name" value="Winged helix-like DNA-binding domain superfamily/Winged helix DNA-binding domain"/>
    <property type="match status" value="1"/>
</dbReference>
<evidence type="ECO:0000313" key="2">
    <source>
        <dbReference type="Proteomes" id="UP000824028"/>
    </source>
</evidence>
<accession>A0A9D2E769</accession>
<dbReference type="AlphaFoldDB" id="A0A9D2E769"/>
<protein>
    <submittedName>
        <fullName evidence="1">Winged helix-turn-helix domain-containing protein</fullName>
    </submittedName>
</protein>
<name>A0A9D2E769_9BACE</name>
<gene>
    <name evidence="1" type="ORF">H9814_00780</name>
</gene>
<dbReference type="InterPro" id="IPR019707">
    <property type="entry name" value="DUF2582"/>
</dbReference>
<evidence type="ECO:0000313" key="1">
    <source>
        <dbReference type="EMBL" id="HIZ32071.1"/>
    </source>
</evidence>
<comment type="caution">
    <text evidence="1">The sequence shown here is derived from an EMBL/GenBank/DDBJ whole genome shotgun (WGS) entry which is preliminary data.</text>
</comment>
<sequence>MDKYQIGLNAGKIWNLLDSNRDKRIWDVEGLQQASGLSIPDFYAAIGWLARENKIDFGEDGITHNGTVGLVVEFYH</sequence>
<dbReference type="InterPro" id="IPR036388">
    <property type="entry name" value="WH-like_DNA-bd_sf"/>
</dbReference>
<dbReference type="Pfam" id="PF10771">
    <property type="entry name" value="DUF2582"/>
    <property type="match status" value="1"/>
</dbReference>